<reference evidence="8" key="1">
    <citation type="journal article" date="2013" name="J. Plant Res.">
        <title>Effect of fungi and light on seed germination of three Opuntia species from semiarid lands of central Mexico.</title>
        <authorList>
            <person name="Delgado-Sanchez P."/>
            <person name="Jimenez-Bremont J.F."/>
            <person name="Guerrero-Gonzalez Mde L."/>
            <person name="Flores J."/>
        </authorList>
    </citation>
    <scope>NUCLEOTIDE SEQUENCE</scope>
    <source>
        <tissue evidence="8">Cladode</tissue>
    </source>
</reference>
<name>A0A7C8YEY8_OPUST</name>
<evidence type="ECO:0000256" key="6">
    <source>
        <dbReference type="ARBA" id="ARBA00023180"/>
    </source>
</evidence>
<protein>
    <recommendedName>
        <fullName evidence="3">pectinesterase</fullName>
        <ecNumber evidence="3">3.1.1.11</ecNumber>
    </recommendedName>
</protein>
<dbReference type="InterPro" id="IPR006501">
    <property type="entry name" value="Pectinesterase_inhib_dom"/>
</dbReference>
<dbReference type="InterPro" id="IPR035513">
    <property type="entry name" value="Invertase/methylesterase_inhib"/>
</dbReference>
<dbReference type="NCBIfam" id="TIGR01614">
    <property type="entry name" value="PME_inhib"/>
    <property type="match status" value="1"/>
</dbReference>
<accession>A0A7C8YEY8</accession>
<dbReference type="InterPro" id="IPR051955">
    <property type="entry name" value="PME_Inhibitor"/>
</dbReference>
<evidence type="ECO:0000256" key="3">
    <source>
        <dbReference type="ARBA" id="ARBA00013229"/>
    </source>
</evidence>
<sequence>MSSFPPHYIHQILPILIFIVLLQYYHSTSISASRTLLDINPKGDDQNCTTDFVRQSCNNTTYPDLCYSTLSIYANRIQNNPKELACAALNATVSEAQVASRVIKAKGRQAKGNNTTTKGKRGAYAMKDCMELLKDAFDELKMSVEEMERASPEASDFRFRVNNVQTWVSAALTDDDTCTDGLEQGEKNTEDYKRIRDEVVKVAHLTSVALALINNYAATVNL</sequence>
<keyword evidence="4" id="KW-0732">Signal</keyword>
<comment type="similarity">
    <text evidence="2">In the C-terminal section; belongs to the pectinesterase family.</text>
</comment>
<comment type="similarity">
    <text evidence="1">In the N-terminal section; belongs to the PMEI family.</text>
</comment>
<dbReference type="AlphaFoldDB" id="A0A7C8YEY8"/>
<evidence type="ECO:0000259" key="7">
    <source>
        <dbReference type="SMART" id="SM00856"/>
    </source>
</evidence>
<dbReference type="FunFam" id="1.20.140.40:FF:000010">
    <property type="entry name" value="Pectinesterase"/>
    <property type="match status" value="1"/>
</dbReference>
<proteinExistence type="inferred from homology"/>
<evidence type="ECO:0000313" key="8">
    <source>
        <dbReference type="EMBL" id="MBA4616834.1"/>
    </source>
</evidence>
<evidence type="ECO:0000256" key="1">
    <source>
        <dbReference type="ARBA" id="ARBA00006027"/>
    </source>
</evidence>
<organism evidence="8">
    <name type="scientific">Opuntia streptacantha</name>
    <name type="common">Prickly pear cactus</name>
    <name type="synonym">Opuntia cardona</name>
    <dbReference type="NCBI Taxonomy" id="393608"/>
    <lineage>
        <taxon>Eukaryota</taxon>
        <taxon>Viridiplantae</taxon>
        <taxon>Streptophyta</taxon>
        <taxon>Embryophyta</taxon>
        <taxon>Tracheophyta</taxon>
        <taxon>Spermatophyta</taxon>
        <taxon>Magnoliopsida</taxon>
        <taxon>eudicotyledons</taxon>
        <taxon>Gunneridae</taxon>
        <taxon>Pentapetalae</taxon>
        <taxon>Caryophyllales</taxon>
        <taxon>Cactineae</taxon>
        <taxon>Cactaceae</taxon>
        <taxon>Opuntioideae</taxon>
        <taxon>Opuntia</taxon>
    </lineage>
</organism>
<dbReference type="PANTHER" id="PTHR31080">
    <property type="entry name" value="PECTINESTERASE INHIBITOR-LIKE"/>
    <property type="match status" value="1"/>
</dbReference>
<dbReference type="CDD" id="cd15798">
    <property type="entry name" value="PMEI-like_3"/>
    <property type="match status" value="1"/>
</dbReference>
<dbReference type="EMBL" id="GISG01013347">
    <property type="protein sequence ID" value="MBA4616834.1"/>
    <property type="molecule type" value="Transcribed_RNA"/>
</dbReference>
<dbReference type="GO" id="GO:0030599">
    <property type="term" value="F:pectinesterase activity"/>
    <property type="evidence" value="ECO:0007669"/>
    <property type="project" value="UniProtKB-EC"/>
</dbReference>
<reference evidence="8" key="2">
    <citation type="submission" date="2020-07" db="EMBL/GenBank/DDBJ databases">
        <authorList>
            <person name="Vera ALvarez R."/>
            <person name="Arias-Moreno D.M."/>
            <person name="Jimenez-Jacinto V."/>
            <person name="Jimenez-Bremont J.F."/>
            <person name="Swaminathan K."/>
            <person name="Moose S.P."/>
            <person name="Guerrero-Gonzalez M.L."/>
            <person name="Marino-Ramirez L."/>
            <person name="Landsman D."/>
            <person name="Rodriguez-Kessler M."/>
            <person name="Delgado-Sanchez P."/>
        </authorList>
    </citation>
    <scope>NUCLEOTIDE SEQUENCE</scope>
    <source>
        <tissue evidence="8">Cladode</tissue>
    </source>
</reference>
<dbReference type="PANTHER" id="PTHR31080:SF96">
    <property type="entry name" value="21 KDA PROTEIN-LIKE"/>
    <property type="match status" value="1"/>
</dbReference>
<dbReference type="SUPFAM" id="SSF101148">
    <property type="entry name" value="Plant invertase/pectin methylesterase inhibitor"/>
    <property type="match status" value="1"/>
</dbReference>
<dbReference type="SMART" id="SM00856">
    <property type="entry name" value="PMEI"/>
    <property type="match status" value="1"/>
</dbReference>
<keyword evidence="6" id="KW-0325">Glycoprotein</keyword>
<feature type="domain" description="Pectinesterase inhibitor" evidence="7">
    <location>
        <begin position="48"/>
        <end position="212"/>
    </location>
</feature>
<evidence type="ECO:0000256" key="2">
    <source>
        <dbReference type="ARBA" id="ARBA00007786"/>
    </source>
</evidence>
<dbReference type="EC" id="3.1.1.11" evidence="3"/>
<keyword evidence="5" id="KW-1015">Disulfide bond</keyword>
<dbReference type="GO" id="GO:0004857">
    <property type="term" value="F:enzyme inhibitor activity"/>
    <property type="evidence" value="ECO:0007669"/>
    <property type="project" value="InterPro"/>
</dbReference>
<evidence type="ECO:0000256" key="5">
    <source>
        <dbReference type="ARBA" id="ARBA00023157"/>
    </source>
</evidence>
<dbReference type="Pfam" id="PF04043">
    <property type="entry name" value="PMEI"/>
    <property type="match status" value="1"/>
</dbReference>
<evidence type="ECO:0000256" key="4">
    <source>
        <dbReference type="ARBA" id="ARBA00022729"/>
    </source>
</evidence>
<dbReference type="Gene3D" id="1.20.140.40">
    <property type="entry name" value="Invertase/pectin methylesterase inhibitor family protein"/>
    <property type="match status" value="1"/>
</dbReference>